<evidence type="ECO:0000256" key="4">
    <source>
        <dbReference type="PROSITE-ProRule" id="PRU00335"/>
    </source>
</evidence>
<dbReference type="PRINTS" id="PR00455">
    <property type="entry name" value="HTHTETR"/>
</dbReference>
<reference evidence="6 7" key="1">
    <citation type="submission" date="2016-10" db="EMBL/GenBank/DDBJ databases">
        <authorList>
            <person name="de Groot N.N."/>
        </authorList>
    </citation>
    <scope>NUCLEOTIDE SEQUENCE [LARGE SCALE GENOMIC DNA]</scope>
    <source>
        <strain evidence="6 7">DSM 29433</strain>
    </source>
</reference>
<evidence type="ECO:0000256" key="3">
    <source>
        <dbReference type="ARBA" id="ARBA00023163"/>
    </source>
</evidence>
<keyword evidence="2 4" id="KW-0238">DNA-binding</keyword>
<dbReference type="AlphaFoldDB" id="A0A1I6MWI6"/>
<accession>A0A1I6MWI6</accession>
<dbReference type="InterPro" id="IPR025996">
    <property type="entry name" value="MT1864/Rv1816-like_C"/>
</dbReference>
<dbReference type="Proteomes" id="UP000198926">
    <property type="component" value="Unassembled WGS sequence"/>
</dbReference>
<dbReference type="SUPFAM" id="SSF46689">
    <property type="entry name" value="Homeodomain-like"/>
    <property type="match status" value="1"/>
</dbReference>
<feature type="domain" description="HTH tetR-type" evidence="5">
    <location>
        <begin position="34"/>
        <end position="94"/>
    </location>
</feature>
<dbReference type="OrthoDB" id="7056813at2"/>
<keyword evidence="3" id="KW-0804">Transcription</keyword>
<dbReference type="PROSITE" id="PS50977">
    <property type="entry name" value="HTH_TETR_2"/>
    <property type="match status" value="1"/>
</dbReference>
<evidence type="ECO:0000313" key="6">
    <source>
        <dbReference type="EMBL" id="SFS20039.1"/>
    </source>
</evidence>
<feature type="DNA-binding region" description="H-T-H motif" evidence="4">
    <location>
        <begin position="57"/>
        <end position="76"/>
    </location>
</feature>
<protein>
    <submittedName>
        <fullName evidence="6">Transcriptional regulator, TetR family</fullName>
    </submittedName>
</protein>
<dbReference type="PANTHER" id="PTHR30055">
    <property type="entry name" value="HTH-TYPE TRANSCRIPTIONAL REGULATOR RUTR"/>
    <property type="match status" value="1"/>
</dbReference>
<dbReference type="GO" id="GO:0000976">
    <property type="term" value="F:transcription cis-regulatory region binding"/>
    <property type="evidence" value="ECO:0007669"/>
    <property type="project" value="TreeGrafter"/>
</dbReference>
<dbReference type="Pfam" id="PF13305">
    <property type="entry name" value="TetR_C_33"/>
    <property type="match status" value="1"/>
</dbReference>
<sequence length="221" mass="24748">MLVPLTLTSLTKSETYRIMNNREENTKSGRYHHGDLRAQLIEATRQLVEQKGPEHLSVSEASRLAGVSTAAPYKHFKDKDALLRAVADAGMVRQKNQMIEALAPLPRQSLARITALGRVYVTFAQREPAVFRLMFGLSSDHGQDDALVEKGEATYDLVKSEVAAYRGSEIVEDIDEKRAFQLWSFVHGMSFLLIDGKLGELELSFDLDAMLNDIGQRVMTH</sequence>
<dbReference type="PANTHER" id="PTHR30055:SF220">
    <property type="entry name" value="TETR-FAMILY REGULATORY PROTEIN"/>
    <property type="match status" value="1"/>
</dbReference>
<dbReference type="Gene3D" id="1.10.357.10">
    <property type="entry name" value="Tetracycline Repressor, domain 2"/>
    <property type="match status" value="1"/>
</dbReference>
<dbReference type="SUPFAM" id="SSF48498">
    <property type="entry name" value="Tetracyclin repressor-like, C-terminal domain"/>
    <property type="match status" value="1"/>
</dbReference>
<dbReference type="EMBL" id="FOZM01000002">
    <property type="protein sequence ID" value="SFS20039.1"/>
    <property type="molecule type" value="Genomic_DNA"/>
</dbReference>
<organism evidence="6 7">
    <name type="scientific">Yoonia litorea</name>
    <dbReference type="NCBI Taxonomy" id="1123755"/>
    <lineage>
        <taxon>Bacteria</taxon>
        <taxon>Pseudomonadati</taxon>
        <taxon>Pseudomonadota</taxon>
        <taxon>Alphaproteobacteria</taxon>
        <taxon>Rhodobacterales</taxon>
        <taxon>Paracoccaceae</taxon>
        <taxon>Yoonia</taxon>
    </lineage>
</organism>
<proteinExistence type="predicted"/>
<evidence type="ECO:0000256" key="1">
    <source>
        <dbReference type="ARBA" id="ARBA00023015"/>
    </source>
</evidence>
<dbReference type="Pfam" id="PF00440">
    <property type="entry name" value="TetR_N"/>
    <property type="match status" value="1"/>
</dbReference>
<evidence type="ECO:0000259" key="5">
    <source>
        <dbReference type="PROSITE" id="PS50977"/>
    </source>
</evidence>
<keyword evidence="7" id="KW-1185">Reference proteome</keyword>
<dbReference type="InterPro" id="IPR009057">
    <property type="entry name" value="Homeodomain-like_sf"/>
</dbReference>
<gene>
    <name evidence="6" type="ORF">SAMN05444714_2459</name>
</gene>
<evidence type="ECO:0000256" key="2">
    <source>
        <dbReference type="ARBA" id="ARBA00023125"/>
    </source>
</evidence>
<dbReference type="GO" id="GO:0003700">
    <property type="term" value="F:DNA-binding transcription factor activity"/>
    <property type="evidence" value="ECO:0007669"/>
    <property type="project" value="TreeGrafter"/>
</dbReference>
<dbReference type="InterPro" id="IPR036271">
    <property type="entry name" value="Tet_transcr_reg_TetR-rel_C_sf"/>
</dbReference>
<dbReference type="InterPro" id="IPR050109">
    <property type="entry name" value="HTH-type_TetR-like_transc_reg"/>
</dbReference>
<dbReference type="STRING" id="1123755.SAMN05444714_2459"/>
<keyword evidence="1" id="KW-0805">Transcription regulation</keyword>
<dbReference type="InterPro" id="IPR001647">
    <property type="entry name" value="HTH_TetR"/>
</dbReference>
<evidence type="ECO:0000313" key="7">
    <source>
        <dbReference type="Proteomes" id="UP000198926"/>
    </source>
</evidence>
<name>A0A1I6MWI6_9RHOB</name>